<evidence type="ECO:0000313" key="2">
    <source>
        <dbReference type="Proteomes" id="UP000003175"/>
    </source>
</evidence>
<accession>A0ABN0DNW7</accession>
<gene>
    <name evidence="1" type="ORF">HMPREF9432_01646</name>
</gene>
<proteinExistence type="predicted"/>
<evidence type="ECO:0008006" key="3">
    <source>
        <dbReference type="Google" id="ProtNLM"/>
    </source>
</evidence>
<protein>
    <recommendedName>
        <fullName evidence="3">GspL cytoplasmic actin-ATPase-like domain-containing protein</fullName>
    </recommendedName>
</protein>
<dbReference type="InterPro" id="IPR007813">
    <property type="entry name" value="PilN"/>
</dbReference>
<name>A0ABN0DNW7_9FIRM</name>
<dbReference type="Pfam" id="PF05137">
    <property type="entry name" value="PilN"/>
    <property type="match status" value="1"/>
</dbReference>
<evidence type="ECO:0000313" key="1">
    <source>
        <dbReference type="EMBL" id="EHG23972.1"/>
    </source>
</evidence>
<dbReference type="RefSeq" id="WP_006696863.1">
    <property type="nucleotide sequence ID" value="NZ_JH376860.1"/>
</dbReference>
<organism evidence="1 2">
    <name type="scientific">Selenomonas noxia F0398</name>
    <dbReference type="NCBI Taxonomy" id="702437"/>
    <lineage>
        <taxon>Bacteria</taxon>
        <taxon>Bacillati</taxon>
        <taxon>Bacillota</taxon>
        <taxon>Negativicutes</taxon>
        <taxon>Selenomonadales</taxon>
        <taxon>Selenomonadaceae</taxon>
        <taxon>Selenomonas</taxon>
    </lineage>
</organism>
<keyword evidence="2" id="KW-1185">Reference proteome</keyword>
<dbReference type="Proteomes" id="UP000003175">
    <property type="component" value="Unassembled WGS sequence"/>
</dbReference>
<comment type="caution">
    <text evidence="1">The sequence shown here is derived from an EMBL/GenBank/DDBJ whole genome shotgun (WGS) entry which is preliminary data.</text>
</comment>
<sequence>MFGGAGSSLRWKMREAAGVYVSADTIALVRLSAPEDMGGAWMVSESHIAENRGTDGSEAKALVCRVHEELLRVGWENLPLAFAVPEGAAQTKEQELPAPLAAPELRDALLWSLRAAADAEGTVLPADICICCAPLPGTSPQRFWTAWMDAARVREYFSSFAAAGLHLRRVTVCPPQGGICAETIARACAPQMPWETAKTEPDELLPAVYAGLLMDAKTPAHLYWSERKNPLGWLRPHAASVIAAAATAAFLAAAGADIASYEQAQRACTQAEEELALRGADLRRMEEFSAMHRDAVQHEQAWMTFAASSSPLRALLVHLGAAAADGIRLTGITTSAERVRIEGEAESYESLSAAIRRMEEQKFFSSDVMPAYAGQEGAEDGRIRFVLETHW</sequence>
<dbReference type="EMBL" id="ADGH01000016">
    <property type="protein sequence ID" value="EHG23972.1"/>
    <property type="molecule type" value="Genomic_DNA"/>
</dbReference>
<reference evidence="1 2" key="1">
    <citation type="submission" date="2011-08" db="EMBL/GenBank/DDBJ databases">
        <title>The Genome Sequence of Selenomonas noxia F0398.</title>
        <authorList>
            <consortium name="The Broad Institute Genome Sequencing Platform"/>
            <person name="Earl A."/>
            <person name="Ward D."/>
            <person name="Feldgarden M."/>
            <person name="Gevers D."/>
            <person name="Izard J."/>
            <person name="Ganesan A."/>
            <person name="Blanton J.M."/>
            <person name="Baranova O.V."/>
            <person name="Tanner A.C."/>
            <person name="Dewhirst F.E."/>
            <person name="Young S.K."/>
            <person name="Zeng Q."/>
            <person name="Gargeya S."/>
            <person name="Fitzgerald M."/>
            <person name="Haas B."/>
            <person name="Abouelleil A."/>
            <person name="Alvarado L."/>
            <person name="Arachchi H.M."/>
            <person name="Berlin A."/>
            <person name="Brown A."/>
            <person name="Chapman S.B."/>
            <person name="Chen Z."/>
            <person name="Dunbar C."/>
            <person name="Freedman E."/>
            <person name="Gearin G."/>
            <person name="Gellesch M."/>
            <person name="Goldberg J."/>
            <person name="Griggs A."/>
            <person name="Gujja S."/>
            <person name="Heiman D."/>
            <person name="Howarth C."/>
            <person name="Larson L."/>
            <person name="Lui A."/>
            <person name="MacDonald P.J.P."/>
            <person name="Montmayeur A."/>
            <person name="Murphy C."/>
            <person name="Neiman D."/>
            <person name="Pearson M."/>
            <person name="Priest M."/>
            <person name="Roberts A."/>
            <person name="Saif S."/>
            <person name="Shea T."/>
            <person name="Shenoy N."/>
            <person name="Sisk P."/>
            <person name="Stolte C."/>
            <person name="Sykes S."/>
            <person name="Wortman J."/>
            <person name="Nusbaum C."/>
            <person name="Birren B."/>
        </authorList>
    </citation>
    <scope>NUCLEOTIDE SEQUENCE [LARGE SCALE GENOMIC DNA]</scope>
    <source>
        <strain evidence="1 2">F0398</strain>
    </source>
</reference>